<keyword evidence="5" id="KW-0808">Transferase</keyword>
<dbReference type="EMBL" id="FNGA01000002">
    <property type="protein sequence ID" value="SDK94349.1"/>
    <property type="molecule type" value="Genomic_DNA"/>
</dbReference>
<dbReference type="GO" id="GO:0016301">
    <property type="term" value="F:kinase activity"/>
    <property type="evidence" value="ECO:0007669"/>
    <property type="project" value="UniProtKB-KW"/>
</dbReference>
<dbReference type="AlphaFoldDB" id="A0A1G9G140"/>
<dbReference type="SUPFAM" id="SSF46785">
    <property type="entry name" value="Winged helix' DNA-binding domain"/>
    <property type="match status" value="1"/>
</dbReference>
<organism evidence="5 6">
    <name type="scientific">Maridesulfovibrio ferrireducens</name>
    <dbReference type="NCBI Taxonomy" id="246191"/>
    <lineage>
        <taxon>Bacteria</taxon>
        <taxon>Pseudomonadati</taxon>
        <taxon>Thermodesulfobacteriota</taxon>
        <taxon>Desulfovibrionia</taxon>
        <taxon>Desulfovibrionales</taxon>
        <taxon>Desulfovibrionaceae</taxon>
        <taxon>Maridesulfovibrio</taxon>
    </lineage>
</organism>
<keyword evidence="2" id="KW-0238">DNA-binding</keyword>
<evidence type="ECO:0000256" key="3">
    <source>
        <dbReference type="ARBA" id="ARBA00023163"/>
    </source>
</evidence>
<dbReference type="PROSITE" id="PS50042">
    <property type="entry name" value="CNMP_BINDING_3"/>
    <property type="match status" value="1"/>
</dbReference>
<reference evidence="6" key="1">
    <citation type="submission" date="2016-10" db="EMBL/GenBank/DDBJ databases">
        <authorList>
            <person name="Varghese N."/>
            <person name="Submissions S."/>
        </authorList>
    </citation>
    <scope>NUCLEOTIDE SEQUENCE [LARGE SCALE GENOMIC DNA]</scope>
    <source>
        <strain evidence="6">DSM 16995</strain>
    </source>
</reference>
<dbReference type="PANTHER" id="PTHR24567:SF68">
    <property type="entry name" value="DNA-BINDING TRANSCRIPTIONAL DUAL REGULATOR CRP"/>
    <property type="match status" value="1"/>
</dbReference>
<dbReference type="GO" id="GO:0003700">
    <property type="term" value="F:DNA-binding transcription factor activity"/>
    <property type="evidence" value="ECO:0007669"/>
    <property type="project" value="TreeGrafter"/>
</dbReference>
<sequence length="222" mass="24762">MEALHNKLALDLLKAYEVRSLSLAHQGLEVFLRAGENVILQGSAPKNVFIILEGAVKIFHSTLKSSDYLIAIEGPGEILGEVEILTGELYSCSVEAIENVRMAALTKEDYLQWLESDHDFTLLINKIICDRLQKITKRAATHLSYPLEYSVLKLLKLLSNDSNSRVLFVSKGEIADYLGTSFRSVSRVLSILYEREILKSGNGTIEIVSIDTLNNVLSAYEE</sequence>
<evidence type="ECO:0000256" key="2">
    <source>
        <dbReference type="ARBA" id="ARBA00023125"/>
    </source>
</evidence>
<dbReference type="InterPro" id="IPR012318">
    <property type="entry name" value="HTH_CRP"/>
</dbReference>
<dbReference type="Gene3D" id="2.60.120.10">
    <property type="entry name" value="Jelly Rolls"/>
    <property type="match status" value="1"/>
</dbReference>
<dbReference type="Pfam" id="PF00027">
    <property type="entry name" value="cNMP_binding"/>
    <property type="match status" value="1"/>
</dbReference>
<dbReference type="SUPFAM" id="SSF51206">
    <property type="entry name" value="cAMP-binding domain-like"/>
    <property type="match status" value="1"/>
</dbReference>
<dbReference type="GO" id="GO:0003677">
    <property type="term" value="F:DNA binding"/>
    <property type="evidence" value="ECO:0007669"/>
    <property type="project" value="UniProtKB-KW"/>
</dbReference>
<accession>A0A1G9G140</accession>
<dbReference type="InterPro" id="IPR036390">
    <property type="entry name" value="WH_DNA-bd_sf"/>
</dbReference>
<dbReference type="Pfam" id="PF13545">
    <property type="entry name" value="HTH_Crp_2"/>
    <property type="match status" value="1"/>
</dbReference>
<evidence type="ECO:0000313" key="5">
    <source>
        <dbReference type="EMBL" id="SDK94349.1"/>
    </source>
</evidence>
<feature type="domain" description="Cyclic nucleotide-binding" evidence="4">
    <location>
        <begin position="1"/>
        <end position="114"/>
    </location>
</feature>
<dbReference type="InterPro" id="IPR014710">
    <property type="entry name" value="RmlC-like_jellyroll"/>
</dbReference>
<dbReference type="SMART" id="SM00419">
    <property type="entry name" value="HTH_CRP"/>
    <property type="match status" value="1"/>
</dbReference>
<dbReference type="OrthoDB" id="5457083at2"/>
<gene>
    <name evidence="5" type="ORF">SAMN05660337_1789</name>
</gene>
<dbReference type="InterPro" id="IPR018490">
    <property type="entry name" value="cNMP-bd_dom_sf"/>
</dbReference>
<keyword evidence="6" id="KW-1185">Reference proteome</keyword>
<evidence type="ECO:0000256" key="1">
    <source>
        <dbReference type="ARBA" id="ARBA00023015"/>
    </source>
</evidence>
<dbReference type="PANTHER" id="PTHR24567">
    <property type="entry name" value="CRP FAMILY TRANSCRIPTIONAL REGULATORY PROTEIN"/>
    <property type="match status" value="1"/>
</dbReference>
<proteinExistence type="predicted"/>
<keyword evidence="1" id="KW-0805">Transcription regulation</keyword>
<dbReference type="STRING" id="246191.SAMN05660337_1789"/>
<name>A0A1G9G140_9BACT</name>
<dbReference type="InterPro" id="IPR050397">
    <property type="entry name" value="Env_Response_Regulators"/>
</dbReference>
<dbReference type="SMART" id="SM00100">
    <property type="entry name" value="cNMP"/>
    <property type="match status" value="1"/>
</dbReference>
<dbReference type="InterPro" id="IPR000595">
    <property type="entry name" value="cNMP-bd_dom"/>
</dbReference>
<evidence type="ECO:0000313" key="6">
    <source>
        <dbReference type="Proteomes" id="UP000199053"/>
    </source>
</evidence>
<dbReference type="CDD" id="cd00038">
    <property type="entry name" value="CAP_ED"/>
    <property type="match status" value="1"/>
</dbReference>
<keyword evidence="3" id="KW-0804">Transcription</keyword>
<keyword evidence="5" id="KW-0418">Kinase</keyword>
<evidence type="ECO:0000259" key="4">
    <source>
        <dbReference type="PROSITE" id="PS50042"/>
    </source>
</evidence>
<dbReference type="GO" id="GO:0005829">
    <property type="term" value="C:cytosol"/>
    <property type="evidence" value="ECO:0007669"/>
    <property type="project" value="TreeGrafter"/>
</dbReference>
<dbReference type="RefSeq" id="WP_092160204.1">
    <property type="nucleotide sequence ID" value="NZ_FNGA01000002.1"/>
</dbReference>
<dbReference type="Proteomes" id="UP000199053">
    <property type="component" value="Unassembled WGS sequence"/>
</dbReference>
<protein>
    <submittedName>
        <fullName evidence="5">cAMP-binding domain of CRP or a regulatory subunit of cAMP-dependent protein kinases</fullName>
    </submittedName>
</protein>